<dbReference type="STRING" id="1314781.A0A165D669"/>
<name>A0A165D669_EXIGL</name>
<evidence type="ECO:0000313" key="2">
    <source>
        <dbReference type="Proteomes" id="UP000077266"/>
    </source>
</evidence>
<dbReference type="InParanoid" id="A0A165D669"/>
<protein>
    <submittedName>
        <fullName evidence="1">Uncharacterized protein</fullName>
    </submittedName>
</protein>
<gene>
    <name evidence="1" type="ORF">EXIGLDRAFT_598666</name>
</gene>
<reference evidence="1 2" key="1">
    <citation type="journal article" date="2016" name="Mol. Biol. Evol.">
        <title>Comparative Genomics of Early-Diverging Mushroom-Forming Fungi Provides Insights into the Origins of Lignocellulose Decay Capabilities.</title>
        <authorList>
            <person name="Nagy L.G."/>
            <person name="Riley R."/>
            <person name="Tritt A."/>
            <person name="Adam C."/>
            <person name="Daum C."/>
            <person name="Floudas D."/>
            <person name="Sun H."/>
            <person name="Yadav J.S."/>
            <person name="Pangilinan J."/>
            <person name="Larsson K.H."/>
            <person name="Matsuura K."/>
            <person name="Barry K."/>
            <person name="Labutti K."/>
            <person name="Kuo R."/>
            <person name="Ohm R.A."/>
            <person name="Bhattacharya S.S."/>
            <person name="Shirouzu T."/>
            <person name="Yoshinaga Y."/>
            <person name="Martin F.M."/>
            <person name="Grigoriev I.V."/>
            <person name="Hibbett D.S."/>
        </authorList>
    </citation>
    <scope>NUCLEOTIDE SEQUENCE [LARGE SCALE GENOMIC DNA]</scope>
    <source>
        <strain evidence="1 2">HHB12029</strain>
    </source>
</reference>
<dbReference type="OrthoDB" id="3049395at2759"/>
<proteinExistence type="predicted"/>
<feature type="non-terminal residue" evidence="1">
    <location>
        <position position="173"/>
    </location>
</feature>
<dbReference type="Proteomes" id="UP000077266">
    <property type="component" value="Unassembled WGS sequence"/>
</dbReference>
<dbReference type="EMBL" id="KV426251">
    <property type="protein sequence ID" value="KZV83868.1"/>
    <property type="molecule type" value="Genomic_DNA"/>
</dbReference>
<sequence>LPRTFDDTSTDRVFTRDITAEDVAAAKSKLLAHLKTQSGADTMSYSEIMSISNELLAKLFNRCIQERQMIALECCLLKMLTLIIDTHWSRRNTHIRSFAESEGILPESQNGFRPGYRTENNAFILRVAAEKAHRLGHPLYVTFVDLSNAFPSVNHSILWLKFIHSKITGPIID</sequence>
<feature type="non-terminal residue" evidence="1">
    <location>
        <position position="1"/>
    </location>
</feature>
<dbReference type="AlphaFoldDB" id="A0A165D669"/>
<evidence type="ECO:0000313" key="1">
    <source>
        <dbReference type="EMBL" id="KZV83868.1"/>
    </source>
</evidence>
<keyword evidence="2" id="KW-1185">Reference proteome</keyword>
<organism evidence="1 2">
    <name type="scientific">Exidia glandulosa HHB12029</name>
    <dbReference type="NCBI Taxonomy" id="1314781"/>
    <lineage>
        <taxon>Eukaryota</taxon>
        <taxon>Fungi</taxon>
        <taxon>Dikarya</taxon>
        <taxon>Basidiomycota</taxon>
        <taxon>Agaricomycotina</taxon>
        <taxon>Agaricomycetes</taxon>
        <taxon>Auriculariales</taxon>
        <taxon>Exidiaceae</taxon>
        <taxon>Exidia</taxon>
    </lineage>
</organism>
<accession>A0A165D669</accession>